<gene>
    <name evidence="2" type="ORF">pipiens_006072</name>
</gene>
<sequence>MDVLVFFSGEGRHIFAKKAASEKEPATKEKQAVVQKSLLFRLQRKPLRKARRPDRCPKTESDNTVVTAKKGTAAAVAGSGTVATKKASDATRHQGQKASPGTTGAAAGKKKAATKDDKAIEAKVQKGAATLLKAKRTKSRSV</sequence>
<organism evidence="2 3">
    <name type="scientific">Culex pipiens pipiens</name>
    <name type="common">Northern house mosquito</name>
    <dbReference type="NCBI Taxonomy" id="38569"/>
    <lineage>
        <taxon>Eukaryota</taxon>
        <taxon>Metazoa</taxon>
        <taxon>Ecdysozoa</taxon>
        <taxon>Arthropoda</taxon>
        <taxon>Hexapoda</taxon>
        <taxon>Insecta</taxon>
        <taxon>Pterygota</taxon>
        <taxon>Neoptera</taxon>
        <taxon>Endopterygota</taxon>
        <taxon>Diptera</taxon>
        <taxon>Nematocera</taxon>
        <taxon>Culicoidea</taxon>
        <taxon>Culicidae</taxon>
        <taxon>Culicinae</taxon>
        <taxon>Culicini</taxon>
        <taxon>Culex</taxon>
        <taxon>Culex</taxon>
    </lineage>
</organism>
<proteinExistence type="predicted"/>
<accession>A0ABD1DUA5</accession>
<dbReference type="Proteomes" id="UP001562425">
    <property type="component" value="Unassembled WGS sequence"/>
</dbReference>
<reference evidence="2 3" key="1">
    <citation type="submission" date="2024-05" db="EMBL/GenBank/DDBJ databases">
        <title>Culex pipiens pipiens assembly and annotation.</title>
        <authorList>
            <person name="Alout H."/>
            <person name="Durand T."/>
        </authorList>
    </citation>
    <scope>NUCLEOTIDE SEQUENCE [LARGE SCALE GENOMIC DNA]</scope>
    <source>
        <strain evidence="2">HA-2024</strain>
        <tissue evidence="2">Whole body</tissue>
    </source>
</reference>
<protein>
    <submittedName>
        <fullName evidence="2">Uncharacterized protein</fullName>
    </submittedName>
</protein>
<keyword evidence="3" id="KW-1185">Reference proteome</keyword>
<dbReference type="AlphaFoldDB" id="A0ABD1DUA5"/>
<comment type="caution">
    <text evidence="2">The sequence shown here is derived from an EMBL/GenBank/DDBJ whole genome shotgun (WGS) entry which is preliminary data.</text>
</comment>
<feature type="compositionally biased region" description="Low complexity" evidence="1">
    <location>
        <begin position="76"/>
        <end position="85"/>
    </location>
</feature>
<evidence type="ECO:0000313" key="2">
    <source>
        <dbReference type="EMBL" id="KAL1402487.1"/>
    </source>
</evidence>
<name>A0ABD1DUA5_CULPP</name>
<evidence type="ECO:0000256" key="1">
    <source>
        <dbReference type="SAM" id="MobiDB-lite"/>
    </source>
</evidence>
<dbReference type="EMBL" id="JBEHCU010002929">
    <property type="protein sequence ID" value="KAL1402487.1"/>
    <property type="molecule type" value="Genomic_DNA"/>
</dbReference>
<feature type="region of interest" description="Disordered" evidence="1">
    <location>
        <begin position="76"/>
        <end position="118"/>
    </location>
</feature>
<evidence type="ECO:0000313" key="3">
    <source>
        <dbReference type="Proteomes" id="UP001562425"/>
    </source>
</evidence>